<accession>A0A9J6CCB1</accession>
<dbReference type="AlphaFoldDB" id="A0A9J6CCB1"/>
<keyword evidence="3 8" id="KW-0812">Transmembrane</keyword>
<evidence type="ECO:0000313" key="10">
    <source>
        <dbReference type="Proteomes" id="UP001107558"/>
    </source>
</evidence>
<dbReference type="EMBL" id="JADBJN010000002">
    <property type="protein sequence ID" value="KAG5679496.1"/>
    <property type="molecule type" value="Genomic_DNA"/>
</dbReference>
<feature type="transmembrane region" description="Helical" evidence="8">
    <location>
        <begin position="380"/>
        <end position="400"/>
    </location>
</feature>
<evidence type="ECO:0000256" key="8">
    <source>
        <dbReference type="SAM" id="Phobius"/>
    </source>
</evidence>
<dbReference type="Gene3D" id="1.10.287.70">
    <property type="match status" value="1"/>
</dbReference>
<feature type="transmembrane region" description="Helical" evidence="8">
    <location>
        <begin position="412"/>
        <end position="430"/>
    </location>
</feature>
<evidence type="ECO:0000256" key="3">
    <source>
        <dbReference type="ARBA" id="ARBA00022692"/>
    </source>
</evidence>
<sequence>MKIKKIRISNNKDSCLNVFEIVFACLLVFLAFCVEVSCQNVKYKNFAEGPTQSISKSISDVIDEFYIKNNIDFDLIIYGNTTNHINDVINGLKNQSNQETFPTTIKNIQNVNKWNHRLNKSAIFFVNSLDDLKILHEKSSYISMTDTSQFTNFEPRNFKFLVYIEEAESFELVENTIKQIEHEAIGISSDLSFYELLMFYYKNEITLAANVFYSEKKCSEIHLKKLNRFDTESQKWVKKLENFDHYTNFHSCMLNFIVQYHITFYVKDKEFSKTNEILSKSNLEFGGVVNTLLEAFAAKLNFTAHYKLVEELKEQYTIWPTRNYNVSDEYVFYFLMDSYDDSIISYSQPLYTYDFYFLVSYNDFYTNYEKLTFPFDTTSWILIFFTFALTFTTIFGLHFCPRWFKEIIFGEGINNPAYNALGIFFGIAQLRLPRESFCRTIFIIYLWYCLIIRTCWQSKMFEFVTSDMRKPLPESIEDLRDMDYEVLYLYERDFLNQFFERLDGLKMKKVHESEFSLKYEAALNGETKTKYAFFIEEVNHAYFNLTYEKSLPIMKNERLTKECAITMLRFNIINHPIEDIIKELIPSGILQYDKDYGMWYHYRPIEVEVKESRKVLSMSDLEFGFVIFLGFLGLSIVVFICELHALYFKRQLRNLFGLFEFVRVIRERLKDYHDRW</sequence>
<proteinExistence type="predicted"/>
<dbReference type="OrthoDB" id="8050636at2759"/>
<dbReference type="InterPro" id="IPR052192">
    <property type="entry name" value="Insect_Ionotropic_Sensory_Rcpt"/>
</dbReference>
<feature type="transmembrane region" description="Helical" evidence="8">
    <location>
        <begin position="623"/>
        <end position="648"/>
    </location>
</feature>
<evidence type="ECO:0000256" key="5">
    <source>
        <dbReference type="ARBA" id="ARBA00023136"/>
    </source>
</evidence>
<comment type="subcellular location">
    <subcellularLocation>
        <location evidence="1">Cell membrane</location>
        <topology evidence="1">Multi-pass membrane protein</topology>
    </subcellularLocation>
</comment>
<evidence type="ECO:0000256" key="1">
    <source>
        <dbReference type="ARBA" id="ARBA00004651"/>
    </source>
</evidence>
<dbReference type="PANTHER" id="PTHR42643:SF30">
    <property type="entry name" value="IONOTROPIC RECEPTOR 40A-RELATED"/>
    <property type="match status" value="1"/>
</dbReference>
<dbReference type="Proteomes" id="UP001107558">
    <property type="component" value="Chromosome 2"/>
</dbReference>
<comment type="caution">
    <text evidence="9">The sequence shown here is derived from an EMBL/GenBank/DDBJ whole genome shotgun (WGS) entry which is preliminary data.</text>
</comment>
<evidence type="ECO:0000256" key="4">
    <source>
        <dbReference type="ARBA" id="ARBA00022989"/>
    </source>
</evidence>
<dbReference type="GO" id="GO:0005886">
    <property type="term" value="C:plasma membrane"/>
    <property type="evidence" value="ECO:0007669"/>
    <property type="project" value="UniProtKB-SubCell"/>
</dbReference>
<gene>
    <name evidence="9" type="ORF">PVAND_009060</name>
</gene>
<evidence type="ECO:0008006" key="11">
    <source>
        <dbReference type="Google" id="ProtNLM"/>
    </source>
</evidence>
<keyword evidence="5 8" id="KW-0472">Membrane</keyword>
<keyword evidence="6" id="KW-0675">Receptor</keyword>
<protein>
    <recommendedName>
        <fullName evidence="11">Ionotropic receptor</fullName>
    </recommendedName>
</protein>
<dbReference type="PANTHER" id="PTHR42643">
    <property type="entry name" value="IONOTROPIC RECEPTOR 20A-RELATED"/>
    <property type="match status" value="1"/>
</dbReference>
<evidence type="ECO:0000256" key="6">
    <source>
        <dbReference type="ARBA" id="ARBA00023170"/>
    </source>
</evidence>
<evidence type="ECO:0000256" key="2">
    <source>
        <dbReference type="ARBA" id="ARBA00022475"/>
    </source>
</evidence>
<organism evidence="9 10">
    <name type="scientific">Polypedilum vanderplanki</name>
    <name type="common">Sleeping chironomid midge</name>
    <dbReference type="NCBI Taxonomy" id="319348"/>
    <lineage>
        <taxon>Eukaryota</taxon>
        <taxon>Metazoa</taxon>
        <taxon>Ecdysozoa</taxon>
        <taxon>Arthropoda</taxon>
        <taxon>Hexapoda</taxon>
        <taxon>Insecta</taxon>
        <taxon>Pterygota</taxon>
        <taxon>Neoptera</taxon>
        <taxon>Endopterygota</taxon>
        <taxon>Diptera</taxon>
        <taxon>Nematocera</taxon>
        <taxon>Chironomoidea</taxon>
        <taxon>Chironomidae</taxon>
        <taxon>Chironominae</taxon>
        <taxon>Polypedilum</taxon>
        <taxon>Polypedilum</taxon>
    </lineage>
</organism>
<evidence type="ECO:0000313" key="9">
    <source>
        <dbReference type="EMBL" id="KAG5679496.1"/>
    </source>
</evidence>
<evidence type="ECO:0000256" key="7">
    <source>
        <dbReference type="ARBA" id="ARBA00023180"/>
    </source>
</evidence>
<reference evidence="9" key="1">
    <citation type="submission" date="2021-03" db="EMBL/GenBank/DDBJ databases">
        <title>Chromosome level genome of the anhydrobiotic midge Polypedilum vanderplanki.</title>
        <authorList>
            <person name="Yoshida Y."/>
            <person name="Kikawada T."/>
            <person name="Gusev O."/>
        </authorList>
    </citation>
    <scope>NUCLEOTIDE SEQUENCE</scope>
    <source>
        <strain evidence="9">NIAS01</strain>
        <tissue evidence="9">Whole body or cell culture</tissue>
    </source>
</reference>
<keyword evidence="10" id="KW-1185">Reference proteome</keyword>
<name>A0A9J6CCB1_POLVA</name>
<keyword evidence="7" id="KW-0325">Glycoprotein</keyword>
<keyword evidence="2" id="KW-1003">Cell membrane</keyword>
<keyword evidence="4 8" id="KW-1133">Transmembrane helix</keyword>